<name>A0A0F9DUG8_9ZZZZ</name>
<dbReference type="EMBL" id="LAZR01030180">
    <property type="protein sequence ID" value="KKL57401.1"/>
    <property type="molecule type" value="Genomic_DNA"/>
</dbReference>
<sequence>MSKKEISGIEICIHAEIVDDEGYRRCIECKSKTILVYPIGPWTPDDEPFKAGEVITCEELDDIEIGEVTGHWCPTCEILTSLTYNFP</sequence>
<dbReference type="AlphaFoldDB" id="A0A0F9DUG8"/>
<reference evidence="1" key="1">
    <citation type="journal article" date="2015" name="Nature">
        <title>Complex archaea that bridge the gap between prokaryotes and eukaryotes.</title>
        <authorList>
            <person name="Spang A."/>
            <person name="Saw J.H."/>
            <person name="Jorgensen S.L."/>
            <person name="Zaremba-Niedzwiedzka K."/>
            <person name="Martijn J."/>
            <person name="Lind A.E."/>
            <person name="van Eijk R."/>
            <person name="Schleper C."/>
            <person name="Guy L."/>
            <person name="Ettema T.J."/>
        </authorList>
    </citation>
    <scope>NUCLEOTIDE SEQUENCE</scope>
</reference>
<protein>
    <submittedName>
        <fullName evidence="1">Uncharacterized protein</fullName>
    </submittedName>
</protein>
<gene>
    <name evidence="1" type="ORF">LCGC14_2235800</name>
</gene>
<comment type="caution">
    <text evidence="1">The sequence shown here is derived from an EMBL/GenBank/DDBJ whole genome shotgun (WGS) entry which is preliminary data.</text>
</comment>
<organism evidence="1">
    <name type="scientific">marine sediment metagenome</name>
    <dbReference type="NCBI Taxonomy" id="412755"/>
    <lineage>
        <taxon>unclassified sequences</taxon>
        <taxon>metagenomes</taxon>
        <taxon>ecological metagenomes</taxon>
    </lineage>
</organism>
<proteinExistence type="predicted"/>
<evidence type="ECO:0000313" key="1">
    <source>
        <dbReference type="EMBL" id="KKL57401.1"/>
    </source>
</evidence>
<accession>A0A0F9DUG8</accession>